<sequence>MASFSWCLLLALSFVLRPVYSVPQEQLTVTPSAQLLRSGAAPDLAGPASAASSACGGCYIVAGVAGLVWYSEIFVNTAATAIVSVGMGNGSSATRTSIIQNEGELTYNLAPTRGAGGVLAQVNYSPSFTLGGAVLTSPTAYNVFTAYSITSAFLSNGVCMTTSGSPILLSSAYTEILQSANGQIVLDASGQQSFIDFLGFTTCSGGGENVAATALVQVTNTTATMTSTFSGVPLAAVSATLTIAPKSVPFVTTAGSTTSSTPSTTVFPSAAAPQIVVANKTLTPTPNPIALPLFSGNVTTGTTTLMGITASGYFLATGTGANFSVPIAFIGKAALNKADIWLTTVWGASMMGLGVFVYYL</sequence>
<keyword evidence="2" id="KW-0732">Signal</keyword>
<protein>
    <submittedName>
        <fullName evidence="3">Uncharacterized protein</fullName>
    </submittedName>
</protein>
<gene>
    <name evidence="3" type="ORF">N7G274_000906</name>
</gene>
<evidence type="ECO:0000256" key="1">
    <source>
        <dbReference type="SAM" id="Phobius"/>
    </source>
</evidence>
<organism evidence="3 4">
    <name type="scientific">Stereocaulon virgatum</name>
    <dbReference type="NCBI Taxonomy" id="373712"/>
    <lineage>
        <taxon>Eukaryota</taxon>
        <taxon>Fungi</taxon>
        <taxon>Dikarya</taxon>
        <taxon>Ascomycota</taxon>
        <taxon>Pezizomycotina</taxon>
        <taxon>Lecanoromycetes</taxon>
        <taxon>OSLEUM clade</taxon>
        <taxon>Lecanoromycetidae</taxon>
        <taxon>Lecanorales</taxon>
        <taxon>Lecanorineae</taxon>
        <taxon>Stereocaulaceae</taxon>
        <taxon>Stereocaulon</taxon>
    </lineage>
</organism>
<evidence type="ECO:0000313" key="3">
    <source>
        <dbReference type="EMBL" id="KAL2046888.1"/>
    </source>
</evidence>
<comment type="caution">
    <text evidence="3">The sequence shown here is derived from an EMBL/GenBank/DDBJ whole genome shotgun (WGS) entry which is preliminary data.</text>
</comment>
<dbReference type="Proteomes" id="UP001590950">
    <property type="component" value="Unassembled WGS sequence"/>
</dbReference>
<reference evidence="3 4" key="1">
    <citation type="submission" date="2024-09" db="EMBL/GenBank/DDBJ databases">
        <title>Rethinking Asexuality: The Enigmatic Case of Functional Sexual Genes in Lepraria (Stereocaulaceae).</title>
        <authorList>
            <person name="Doellman M."/>
            <person name="Sun Y."/>
            <person name="Barcenas-Pena A."/>
            <person name="Lumbsch H.T."/>
            <person name="Grewe F."/>
        </authorList>
    </citation>
    <scope>NUCLEOTIDE SEQUENCE [LARGE SCALE GENOMIC DNA]</scope>
    <source>
        <strain evidence="3 4">Mercado 3170</strain>
    </source>
</reference>
<proteinExistence type="predicted"/>
<evidence type="ECO:0000313" key="4">
    <source>
        <dbReference type="Proteomes" id="UP001590950"/>
    </source>
</evidence>
<feature type="signal peptide" evidence="2">
    <location>
        <begin position="1"/>
        <end position="21"/>
    </location>
</feature>
<accession>A0ABR4AMB1</accession>
<keyword evidence="1" id="KW-0812">Transmembrane</keyword>
<name>A0ABR4AMB1_9LECA</name>
<keyword evidence="4" id="KW-1185">Reference proteome</keyword>
<keyword evidence="1" id="KW-1133">Transmembrane helix</keyword>
<feature type="chain" id="PRO_5045045144" evidence="2">
    <location>
        <begin position="22"/>
        <end position="360"/>
    </location>
</feature>
<feature type="transmembrane region" description="Helical" evidence="1">
    <location>
        <begin position="340"/>
        <end position="359"/>
    </location>
</feature>
<evidence type="ECO:0000256" key="2">
    <source>
        <dbReference type="SAM" id="SignalP"/>
    </source>
</evidence>
<keyword evidence="1" id="KW-0472">Membrane</keyword>
<dbReference type="EMBL" id="JBEFKJ010000003">
    <property type="protein sequence ID" value="KAL2046888.1"/>
    <property type="molecule type" value="Genomic_DNA"/>
</dbReference>